<dbReference type="SUPFAM" id="SSF51126">
    <property type="entry name" value="Pectin lyase-like"/>
    <property type="match status" value="1"/>
</dbReference>
<dbReference type="InterPro" id="IPR012334">
    <property type="entry name" value="Pectin_lyas_fold"/>
</dbReference>
<dbReference type="InterPro" id="IPR002022">
    <property type="entry name" value="Pec_lyase"/>
</dbReference>
<keyword evidence="6" id="KW-1185">Reference proteome</keyword>
<feature type="domain" description="Pectate lyase" evidence="4">
    <location>
        <begin position="60"/>
        <end position="281"/>
    </location>
</feature>
<evidence type="ECO:0000256" key="2">
    <source>
        <dbReference type="RuleBase" id="RU361173"/>
    </source>
</evidence>
<dbReference type="Pfam" id="PF00544">
    <property type="entry name" value="Pectate_lyase_4"/>
    <property type="match status" value="1"/>
</dbReference>
<proteinExistence type="inferred from homology"/>
<keyword evidence="2" id="KW-0964">Secreted</keyword>
<dbReference type="PANTHER" id="PTHR31683">
    <property type="entry name" value="PECTATE LYASE 18-RELATED"/>
    <property type="match status" value="1"/>
</dbReference>
<protein>
    <submittedName>
        <fullName evidence="5">Endo-pectin lyase</fullName>
    </submittedName>
</protein>
<dbReference type="GO" id="GO:0016829">
    <property type="term" value="F:lyase activity"/>
    <property type="evidence" value="ECO:0007669"/>
    <property type="project" value="UniProtKB-KW"/>
</dbReference>
<evidence type="ECO:0000259" key="4">
    <source>
        <dbReference type="SMART" id="SM00656"/>
    </source>
</evidence>
<gene>
    <name evidence="5" type="primary">pelB</name>
    <name evidence="5" type="ORF">HC660_19240</name>
</gene>
<reference evidence="5 6" key="1">
    <citation type="submission" date="2020-04" db="EMBL/GenBank/DDBJ databases">
        <title>Plant growth promoting and environmental Bacillus: genomic and epigenetic comparison.</title>
        <authorList>
            <person name="Reva O.N."/>
            <person name="Lutz S."/>
            <person name="Ahrens C.H."/>
        </authorList>
    </citation>
    <scope>NUCLEOTIDE SEQUENCE [LARGE SCALE GENOMIC DNA]</scope>
    <source>
        <strain evidence="5 6">UCMB5075</strain>
    </source>
</reference>
<dbReference type="PANTHER" id="PTHR31683:SF18">
    <property type="entry name" value="PECTATE LYASE 21-RELATED"/>
    <property type="match status" value="1"/>
</dbReference>
<organism evidence="5 6">
    <name type="scientific">Bacillus mojavensis</name>
    <dbReference type="NCBI Taxonomy" id="72360"/>
    <lineage>
        <taxon>Bacteria</taxon>
        <taxon>Bacillati</taxon>
        <taxon>Bacillota</taxon>
        <taxon>Bacilli</taxon>
        <taxon>Bacillales</taxon>
        <taxon>Bacillaceae</taxon>
        <taxon>Bacillus</taxon>
    </lineage>
</organism>
<sequence>MALKRFSLLFAMLSLLLLLLPEKALGAVDFPNTSTNGILGFAGNAKNEKGVSKASTTGGKNGQIVYIQSLSDLKTHLSGSTPKILVLQNDLTASSKTTVTIGSNKTLVGSYAKKTLKNIYLTTSSSSGNVIFQNLTFEHSPQINGNNDIQLYLDSGFNYWIDHVTFSGHSYSAGGSDLDKLLYIGKSADYITISNSKFANHKYGLILGYPDDSQHQYDGYPHMTIANNYFENLYVRGPGLMRYGYFHVKNNYSNNFNQAITIATKAKIYSEYNYFGKGSEKGGILDDKGTGYFKDTGSYPSLNRQSSPLTTWNPGSNYSYRVQTPQYTKEFVTKYAGTQSTTLVFGY</sequence>
<feature type="chain" id="PRO_5046365751" evidence="3">
    <location>
        <begin position="27"/>
        <end position="347"/>
    </location>
</feature>
<evidence type="ECO:0000256" key="1">
    <source>
        <dbReference type="ARBA" id="ARBA00023239"/>
    </source>
</evidence>
<accession>A0ABX6LWZ7</accession>
<keyword evidence="3" id="KW-0732">Signal</keyword>
<keyword evidence="2" id="KW-0624">Polysaccharide degradation</keyword>
<dbReference type="EMBL" id="CP051464">
    <property type="protein sequence ID" value="QJC96399.1"/>
    <property type="molecule type" value="Genomic_DNA"/>
</dbReference>
<keyword evidence="1 2" id="KW-0456">Lyase</keyword>
<dbReference type="Proteomes" id="UP000501048">
    <property type="component" value="Chromosome"/>
</dbReference>
<evidence type="ECO:0000313" key="6">
    <source>
        <dbReference type="Proteomes" id="UP000501048"/>
    </source>
</evidence>
<comment type="similarity">
    <text evidence="2">Belongs to the polysaccharide lyase 1 family.</text>
</comment>
<dbReference type="SMART" id="SM00656">
    <property type="entry name" value="Amb_all"/>
    <property type="match status" value="1"/>
</dbReference>
<comment type="subcellular location">
    <subcellularLocation>
        <location evidence="2">Secreted</location>
    </subcellularLocation>
</comment>
<evidence type="ECO:0000256" key="3">
    <source>
        <dbReference type="SAM" id="SignalP"/>
    </source>
</evidence>
<keyword evidence="2" id="KW-0119">Carbohydrate metabolism</keyword>
<evidence type="ECO:0000313" key="5">
    <source>
        <dbReference type="EMBL" id="QJC96399.1"/>
    </source>
</evidence>
<dbReference type="InterPro" id="IPR011050">
    <property type="entry name" value="Pectin_lyase_fold/virulence"/>
</dbReference>
<feature type="signal peptide" evidence="3">
    <location>
        <begin position="1"/>
        <end position="26"/>
    </location>
</feature>
<dbReference type="InterPro" id="IPR045032">
    <property type="entry name" value="PEL"/>
</dbReference>
<dbReference type="Gene3D" id="2.160.20.10">
    <property type="entry name" value="Single-stranded right-handed beta-helix, Pectin lyase-like"/>
    <property type="match status" value="1"/>
</dbReference>
<name>A0ABX6LWZ7_BACMO</name>